<accession>J9D4X9</accession>
<sequence>MQHKTPLSEEDFNVKEYIEKKYKIASLYDLNDAMASLTSFVNERQNESKILVAQNFDKFIECRKTINLINKQIKENPFLYKINIDNLNNFKMLGLKEFDTINQQKEIAQEFSEIFELEANLKNAAESFEDFVLLNEAAFKRLEEAPNSTVLLNKLMETDSMRRNFLYRLSDEIRNKNLHFDDMIELFIFYFRVEALMNSEDYNYDIMKIENTILTNIKIKMKYVFDINDIIDAVNECKYILIKALSHNFRKEIKEEMLNCVIENISLKIMDQNDIIFLIVRKDLIDIGNQITTCSNVALKEIFLNLCAKPVDKMIEITLYSLIDDSSDLKTWTKLFLKKIKTCVDLQIRNREQTICDKLSKVVLYKIRRLNIEEIKFIKNKFLNEAFILLKNQNEAFRRLMDIVNKIEEENVQFIFQKIEKELVIINNFVETLVDTNNSVPIIMMRILKIITEFPESSTKIINRISSLITNNICRVFLKDICYEYRGTKLDDKDTDAFHKFEPMFGFLIKNRSDIDENNSKEKNV</sequence>
<dbReference type="OMA" id="IARYMEN"/>
<keyword evidence="4" id="KW-1185">Reference proteome</keyword>
<organism evidence="3 4">
    <name type="scientific">Edhazardia aedis (strain USNM 41457)</name>
    <name type="common">Microsporidian parasite</name>
    <dbReference type="NCBI Taxonomy" id="1003232"/>
    <lineage>
        <taxon>Eukaryota</taxon>
        <taxon>Fungi</taxon>
        <taxon>Fungi incertae sedis</taxon>
        <taxon>Microsporidia</taxon>
        <taxon>Edhazardia</taxon>
    </lineage>
</organism>
<comment type="caution">
    <text evidence="3">The sequence shown here is derived from an EMBL/GenBank/DDBJ whole genome shotgun (WGS) entry which is preliminary data.</text>
</comment>
<dbReference type="AlphaFoldDB" id="J9D4X9"/>
<dbReference type="HOGENOM" id="CLU_529991_0_0_1"/>
<feature type="domain" description="Exocyst complex component EXOC2/Sec5 N-terminal" evidence="2">
    <location>
        <begin position="3"/>
        <end position="77"/>
    </location>
</feature>
<evidence type="ECO:0000313" key="4">
    <source>
        <dbReference type="Proteomes" id="UP000003163"/>
    </source>
</evidence>
<keyword evidence="1" id="KW-0813">Transport</keyword>
<dbReference type="EMBL" id="AFBI03000053">
    <property type="protein sequence ID" value="EJW02876.1"/>
    <property type="molecule type" value="Genomic_DNA"/>
</dbReference>
<evidence type="ECO:0000256" key="1">
    <source>
        <dbReference type="ARBA" id="ARBA00022448"/>
    </source>
</evidence>
<name>J9D4X9_EDHAE</name>
<dbReference type="OrthoDB" id="26242at2759"/>
<gene>
    <name evidence="3" type="ORF">EDEG_02756</name>
</gene>
<reference evidence="3 4" key="1">
    <citation type="submission" date="2011-08" db="EMBL/GenBank/DDBJ databases">
        <authorList>
            <person name="Liu Z.J."/>
            <person name="Shi F.L."/>
            <person name="Lu J.Q."/>
            <person name="Li M."/>
            <person name="Wang Z.L."/>
        </authorList>
    </citation>
    <scope>NUCLEOTIDE SEQUENCE [LARGE SCALE GENOMIC DNA]</scope>
    <source>
        <strain evidence="3 4">USNM 41457</strain>
    </source>
</reference>
<evidence type="ECO:0000259" key="2">
    <source>
        <dbReference type="Pfam" id="PF15469"/>
    </source>
</evidence>
<dbReference type="InterPro" id="IPR039481">
    <property type="entry name" value="EXOC2/Sec5_N_dom"/>
</dbReference>
<dbReference type="VEuPathDB" id="MicrosporidiaDB:EDEG_02756"/>
<dbReference type="InParanoid" id="J9D4X9"/>
<evidence type="ECO:0000313" key="3">
    <source>
        <dbReference type="EMBL" id="EJW02876.1"/>
    </source>
</evidence>
<reference evidence="4" key="2">
    <citation type="submission" date="2015-07" db="EMBL/GenBank/DDBJ databases">
        <title>Contrasting host-pathogen interactions and genome evolution in two generalist and specialist microsporidian pathogens of mosquitoes.</title>
        <authorList>
            <consortium name="The Broad Institute Genomics Platform"/>
            <consortium name="The Broad Institute Genome Sequencing Center for Infectious Disease"/>
            <person name="Cuomo C.A."/>
            <person name="Sanscrainte N.D."/>
            <person name="Goldberg J.M."/>
            <person name="Heiman D."/>
            <person name="Young S."/>
            <person name="Zeng Q."/>
            <person name="Becnel J.J."/>
            <person name="Birren B.W."/>
        </authorList>
    </citation>
    <scope>NUCLEOTIDE SEQUENCE [LARGE SCALE GENOMIC DNA]</scope>
    <source>
        <strain evidence="4">USNM 41457</strain>
    </source>
</reference>
<proteinExistence type="predicted"/>
<dbReference type="Proteomes" id="UP000003163">
    <property type="component" value="Unassembled WGS sequence"/>
</dbReference>
<dbReference type="Pfam" id="PF15469">
    <property type="entry name" value="Sec5"/>
    <property type="match status" value="1"/>
</dbReference>
<protein>
    <recommendedName>
        <fullName evidence="2">Exocyst complex component EXOC2/Sec5 N-terminal domain-containing protein</fullName>
    </recommendedName>
</protein>